<proteinExistence type="predicted"/>
<organism evidence="1 2">
    <name type="scientific">Candidatus Wallbacteria bacterium GWC2_49_35</name>
    <dbReference type="NCBI Taxonomy" id="1817813"/>
    <lineage>
        <taxon>Bacteria</taxon>
        <taxon>Candidatus Walliibacteriota</taxon>
    </lineage>
</organism>
<dbReference type="EMBL" id="MGFH01000044">
    <property type="protein sequence ID" value="OGM07433.1"/>
    <property type="molecule type" value="Genomic_DNA"/>
</dbReference>
<sequence length="294" mass="33948">MQDKTIKFFTISFIPAFLVNELNQKDFVCRDLFDYLIERDSCYQMENKGEQFLQCANINPMVKILAGFLSCENAMPKAVKSSFNYLYSPKFASRDILACLENFMDEAVSPSFRKIDYVLPSRAGNARHSHLKEDEIDPIKGYDCLVSAYKKNSGAASAGFNSIEKCVILIGSTPPLFKDLIDYLSSWNVRIIYFEYLDILKKSNDKIIFTPDIFLNITWRLNNILELAKKLCNEGRSLKFGIIHTFPKFSHYEMEDHFFKKNIAEKYLSLEYAGGGKLSERDKIRLESFLKIIN</sequence>
<dbReference type="STRING" id="1817813.A2008_13510"/>
<name>A0A1F7WXI7_9BACT</name>
<dbReference type="Proteomes" id="UP000178735">
    <property type="component" value="Unassembled WGS sequence"/>
</dbReference>
<gene>
    <name evidence="1" type="ORF">A2008_13510</name>
</gene>
<dbReference type="AlphaFoldDB" id="A0A1F7WXI7"/>
<comment type="caution">
    <text evidence="1">The sequence shown here is derived from an EMBL/GenBank/DDBJ whole genome shotgun (WGS) entry which is preliminary data.</text>
</comment>
<evidence type="ECO:0000313" key="2">
    <source>
        <dbReference type="Proteomes" id="UP000178735"/>
    </source>
</evidence>
<protein>
    <submittedName>
        <fullName evidence="1">Uncharacterized protein</fullName>
    </submittedName>
</protein>
<accession>A0A1F7WXI7</accession>
<reference evidence="1 2" key="1">
    <citation type="journal article" date="2016" name="Nat. Commun.">
        <title>Thousands of microbial genomes shed light on interconnected biogeochemical processes in an aquifer system.</title>
        <authorList>
            <person name="Anantharaman K."/>
            <person name="Brown C.T."/>
            <person name="Hug L.A."/>
            <person name="Sharon I."/>
            <person name="Castelle C.J."/>
            <person name="Probst A.J."/>
            <person name="Thomas B.C."/>
            <person name="Singh A."/>
            <person name="Wilkins M.J."/>
            <person name="Karaoz U."/>
            <person name="Brodie E.L."/>
            <person name="Williams K.H."/>
            <person name="Hubbard S.S."/>
            <person name="Banfield J.F."/>
        </authorList>
    </citation>
    <scope>NUCLEOTIDE SEQUENCE [LARGE SCALE GENOMIC DNA]</scope>
</reference>
<evidence type="ECO:0000313" key="1">
    <source>
        <dbReference type="EMBL" id="OGM07433.1"/>
    </source>
</evidence>